<sequence length="279" mass="31843">MHLILIVAALSCACYLRLRWSTPKGNWTQRWQRSLLLFLFSPLLLFATALAIILMGTQGQMVTWWDGWLSYFLAVNFLSIAAILYIKLATDGYLFVKHIQTFPQQEIAGKSVRILNTPALFSAIIGFWKTEFAVSTGLLKTLDSEHLLVVIAHEQAHYYYRDTFWFFWLGWLRKITLWLPNTQTLWEELLTLRELRADAKAAAEVDALLLAEALLLVASYPHRNFDVACVVGAIGSQNRLGERIEALLTETAPLSKGNKLFFTWLILTLLPLITIPFHS</sequence>
<feature type="transmembrane region" description="Helical" evidence="7">
    <location>
        <begin position="68"/>
        <end position="86"/>
    </location>
</feature>
<dbReference type="CDD" id="cd07326">
    <property type="entry name" value="M56_BlaR1_MecR1_like"/>
    <property type="match status" value="1"/>
</dbReference>
<evidence type="ECO:0000256" key="5">
    <source>
        <dbReference type="ARBA" id="ARBA00023049"/>
    </source>
</evidence>
<dbReference type="InterPro" id="IPR052173">
    <property type="entry name" value="Beta-lactam_resp_regulator"/>
</dbReference>
<keyword evidence="4 6" id="KW-0862">Zinc</keyword>
<keyword evidence="7" id="KW-0472">Membrane</keyword>
<name>A0ABU8YWW9_9CYAN</name>
<proteinExistence type="inferred from homology"/>
<evidence type="ECO:0000256" key="2">
    <source>
        <dbReference type="ARBA" id="ARBA00022723"/>
    </source>
</evidence>
<dbReference type="InterPro" id="IPR001915">
    <property type="entry name" value="Peptidase_M48"/>
</dbReference>
<accession>A0ABU8YWW9</accession>
<dbReference type="RefSeq" id="WP_340525945.1">
    <property type="nucleotide sequence ID" value="NZ_JBBLXS010000859.1"/>
</dbReference>
<evidence type="ECO:0000256" key="7">
    <source>
        <dbReference type="SAM" id="Phobius"/>
    </source>
</evidence>
<gene>
    <name evidence="9" type="ORF">WMG39_29600</name>
</gene>
<keyword evidence="5 6" id="KW-0482">Metalloprotease</keyword>
<evidence type="ECO:0000256" key="3">
    <source>
        <dbReference type="ARBA" id="ARBA00022801"/>
    </source>
</evidence>
<comment type="cofactor">
    <cofactor evidence="6">
        <name>Zn(2+)</name>
        <dbReference type="ChEBI" id="CHEBI:29105"/>
    </cofactor>
    <text evidence="6">Binds 1 zinc ion per subunit.</text>
</comment>
<keyword evidence="7" id="KW-1133">Transmembrane helix</keyword>
<evidence type="ECO:0000259" key="8">
    <source>
        <dbReference type="Pfam" id="PF01435"/>
    </source>
</evidence>
<comment type="similarity">
    <text evidence="6">Belongs to the peptidase M48 family.</text>
</comment>
<organism evidence="9 10">
    <name type="scientific">Microcoleus anatoxicus PTRS2</name>
    <dbReference type="NCBI Taxonomy" id="2705321"/>
    <lineage>
        <taxon>Bacteria</taxon>
        <taxon>Bacillati</taxon>
        <taxon>Cyanobacteriota</taxon>
        <taxon>Cyanophyceae</taxon>
        <taxon>Oscillatoriophycideae</taxon>
        <taxon>Oscillatoriales</taxon>
        <taxon>Microcoleaceae</taxon>
        <taxon>Microcoleus</taxon>
        <taxon>Microcoleus anatoxicus</taxon>
    </lineage>
</organism>
<keyword evidence="2" id="KW-0479">Metal-binding</keyword>
<evidence type="ECO:0000256" key="4">
    <source>
        <dbReference type="ARBA" id="ARBA00022833"/>
    </source>
</evidence>
<keyword evidence="10" id="KW-1185">Reference proteome</keyword>
<evidence type="ECO:0000256" key="1">
    <source>
        <dbReference type="ARBA" id="ARBA00022670"/>
    </source>
</evidence>
<dbReference type="PANTHER" id="PTHR34978:SF3">
    <property type="entry name" value="SLR0241 PROTEIN"/>
    <property type="match status" value="1"/>
</dbReference>
<feature type="transmembrane region" description="Helical" evidence="7">
    <location>
        <begin position="260"/>
        <end position="277"/>
    </location>
</feature>
<keyword evidence="7" id="KW-0812">Transmembrane</keyword>
<feature type="transmembrane region" description="Helical" evidence="7">
    <location>
        <begin position="35"/>
        <end position="56"/>
    </location>
</feature>
<comment type="caution">
    <text evidence="9">The sequence shown here is derived from an EMBL/GenBank/DDBJ whole genome shotgun (WGS) entry which is preliminary data.</text>
</comment>
<dbReference type="PANTHER" id="PTHR34978">
    <property type="entry name" value="POSSIBLE SENSOR-TRANSDUCER PROTEIN BLAR"/>
    <property type="match status" value="1"/>
</dbReference>
<keyword evidence="1 6" id="KW-0645">Protease</keyword>
<keyword evidence="3 6" id="KW-0378">Hydrolase</keyword>
<reference evidence="9 10" key="1">
    <citation type="journal article" date="2020" name="Harmful Algae">
        <title>Molecular and morphological characterization of a novel dihydroanatoxin-a producing Microcoleus species (cyanobacteria) from the Russian River, California, USA.</title>
        <authorList>
            <person name="Conklin K.Y."/>
            <person name="Stancheva R."/>
            <person name="Otten T.G."/>
            <person name="Fadness R."/>
            <person name="Boyer G.L."/>
            <person name="Read B."/>
            <person name="Zhang X."/>
            <person name="Sheath R.G."/>
        </authorList>
    </citation>
    <scope>NUCLEOTIDE SEQUENCE [LARGE SCALE GENOMIC DNA]</scope>
    <source>
        <strain evidence="9 10">PTRS2</strain>
    </source>
</reference>
<dbReference type="EMBL" id="JBBLXS010000859">
    <property type="protein sequence ID" value="MEK0188970.1"/>
    <property type="molecule type" value="Genomic_DNA"/>
</dbReference>
<evidence type="ECO:0000313" key="10">
    <source>
        <dbReference type="Proteomes" id="UP001384579"/>
    </source>
</evidence>
<protein>
    <submittedName>
        <fullName evidence="9">M56 family metallopeptidase</fullName>
    </submittedName>
</protein>
<evidence type="ECO:0000256" key="6">
    <source>
        <dbReference type="RuleBase" id="RU003983"/>
    </source>
</evidence>
<dbReference type="Proteomes" id="UP001384579">
    <property type="component" value="Unassembled WGS sequence"/>
</dbReference>
<evidence type="ECO:0000313" key="9">
    <source>
        <dbReference type="EMBL" id="MEK0188970.1"/>
    </source>
</evidence>
<feature type="domain" description="Peptidase M48" evidence="8">
    <location>
        <begin position="126"/>
        <end position="187"/>
    </location>
</feature>
<dbReference type="Pfam" id="PF01435">
    <property type="entry name" value="Peptidase_M48"/>
    <property type="match status" value="1"/>
</dbReference>
<dbReference type="Gene3D" id="3.30.2010.10">
    <property type="entry name" value="Metalloproteases ('zincins'), catalytic domain"/>
    <property type="match status" value="1"/>
</dbReference>